<dbReference type="PANTHER" id="PTHR23048">
    <property type="entry name" value="MYOSIN LIGHT CHAIN 1, 3"/>
    <property type="match status" value="1"/>
</dbReference>
<dbReference type="PROSITE" id="PS50222">
    <property type="entry name" value="EF_HAND_2"/>
    <property type="match status" value="1"/>
</dbReference>
<dbReference type="Proteomes" id="UP000887575">
    <property type="component" value="Unassembled WGS sequence"/>
</dbReference>
<proteinExistence type="predicted"/>
<accession>A0AAF3FFB7</accession>
<dbReference type="WBParaSite" id="MBELARI_LOCUS5590">
    <property type="protein sequence ID" value="MBELARI_LOCUS5590"/>
    <property type="gene ID" value="MBELARI_LOCUS5590"/>
</dbReference>
<dbReference type="Gene3D" id="1.10.238.10">
    <property type="entry name" value="EF-hand"/>
    <property type="match status" value="1"/>
</dbReference>
<dbReference type="GO" id="GO:0005509">
    <property type="term" value="F:calcium ion binding"/>
    <property type="evidence" value="ECO:0007669"/>
    <property type="project" value="InterPro"/>
</dbReference>
<name>A0AAF3FFB7_9BILA</name>
<evidence type="ECO:0000256" key="1">
    <source>
        <dbReference type="ARBA" id="ARBA00022737"/>
    </source>
</evidence>
<dbReference type="AlphaFoldDB" id="A0AAF3FFB7"/>
<dbReference type="SMART" id="SM00054">
    <property type="entry name" value="EFh"/>
    <property type="match status" value="3"/>
</dbReference>
<dbReference type="InterPro" id="IPR002048">
    <property type="entry name" value="EF_hand_dom"/>
</dbReference>
<dbReference type="PANTHER" id="PTHR23048:SF0">
    <property type="entry name" value="CALMODULIN LIKE 3"/>
    <property type="match status" value="1"/>
</dbReference>
<dbReference type="InterPro" id="IPR011992">
    <property type="entry name" value="EF-hand-dom_pair"/>
</dbReference>
<feature type="domain" description="EF-hand" evidence="2">
    <location>
        <begin position="67"/>
        <end position="102"/>
    </location>
</feature>
<evidence type="ECO:0000313" key="3">
    <source>
        <dbReference type="Proteomes" id="UP000887575"/>
    </source>
</evidence>
<dbReference type="SUPFAM" id="SSF47473">
    <property type="entry name" value="EF-hand"/>
    <property type="match status" value="1"/>
</dbReference>
<dbReference type="Pfam" id="PF13499">
    <property type="entry name" value="EF-hand_7"/>
    <property type="match status" value="1"/>
</dbReference>
<sequence>MPQTSSRTRITRKEVEAAFAMCNPQKPETINIQDLKVIMRALGDKDEALLTVDQFLDLMKERLESDKSTEEMRCAFKLFDRDGKGWIDLEDLKRVSNELGEDIKQNDLIEMLKEAEADPGQKGRVDEEAFFRIMKRTCLY</sequence>
<keyword evidence="1" id="KW-0677">Repeat</keyword>
<evidence type="ECO:0000259" key="2">
    <source>
        <dbReference type="PROSITE" id="PS50222"/>
    </source>
</evidence>
<dbReference type="FunFam" id="1.10.238.10:FF:000001">
    <property type="entry name" value="Calmodulin 1"/>
    <property type="match status" value="1"/>
</dbReference>
<dbReference type="CDD" id="cd00051">
    <property type="entry name" value="EFh"/>
    <property type="match status" value="1"/>
</dbReference>
<protein>
    <recommendedName>
        <fullName evidence="2">EF-hand domain-containing protein</fullName>
    </recommendedName>
</protein>
<dbReference type="GO" id="GO:0016460">
    <property type="term" value="C:myosin II complex"/>
    <property type="evidence" value="ECO:0007669"/>
    <property type="project" value="TreeGrafter"/>
</dbReference>
<reference evidence="4" key="1">
    <citation type="submission" date="2024-02" db="UniProtKB">
        <authorList>
            <consortium name="WormBaseParasite"/>
        </authorList>
    </citation>
    <scope>IDENTIFICATION</scope>
</reference>
<evidence type="ECO:0000313" key="4">
    <source>
        <dbReference type="WBParaSite" id="MBELARI_LOCUS5590"/>
    </source>
</evidence>
<dbReference type="InterPro" id="IPR050230">
    <property type="entry name" value="CALM/Myosin/TropC-like"/>
</dbReference>
<keyword evidence="3" id="KW-1185">Reference proteome</keyword>
<organism evidence="3 4">
    <name type="scientific">Mesorhabditis belari</name>
    <dbReference type="NCBI Taxonomy" id="2138241"/>
    <lineage>
        <taxon>Eukaryota</taxon>
        <taxon>Metazoa</taxon>
        <taxon>Ecdysozoa</taxon>
        <taxon>Nematoda</taxon>
        <taxon>Chromadorea</taxon>
        <taxon>Rhabditida</taxon>
        <taxon>Rhabditina</taxon>
        <taxon>Rhabditomorpha</taxon>
        <taxon>Rhabditoidea</taxon>
        <taxon>Rhabditidae</taxon>
        <taxon>Mesorhabditinae</taxon>
        <taxon>Mesorhabditis</taxon>
    </lineage>
</organism>